<dbReference type="CDD" id="cd14014">
    <property type="entry name" value="STKc_PknB_like"/>
    <property type="match status" value="1"/>
</dbReference>
<dbReference type="InterPro" id="IPR011009">
    <property type="entry name" value="Kinase-like_dom_sf"/>
</dbReference>
<dbReference type="PROSITE" id="PS00107">
    <property type="entry name" value="PROTEIN_KINASE_ATP"/>
    <property type="match status" value="1"/>
</dbReference>
<dbReference type="SUPFAM" id="SSF69360">
    <property type="entry name" value="Cell wall binding repeat"/>
    <property type="match status" value="1"/>
</dbReference>
<dbReference type="PANTHER" id="PTHR37841">
    <property type="entry name" value="GLR2918 PROTEIN"/>
    <property type="match status" value="1"/>
</dbReference>
<dbReference type="Proteomes" id="UP001152872">
    <property type="component" value="Unassembled WGS sequence"/>
</dbReference>
<dbReference type="InterPro" id="IPR000719">
    <property type="entry name" value="Prot_kinase_dom"/>
</dbReference>
<name>A0A9X4RJF7_9CYAN</name>
<accession>A0A9X4RJF7</accession>
<evidence type="ECO:0000259" key="2">
    <source>
        <dbReference type="PROSITE" id="PS50011"/>
    </source>
</evidence>
<dbReference type="InterPro" id="IPR017441">
    <property type="entry name" value="Protein_kinase_ATP_BS"/>
</dbReference>
<feature type="domain" description="Protein kinase" evidence="2">
    <location>
        <begin position="33"/>
        <end position="294"/>
    </location>
</feature>
<keyword evidence="4" id="KW-1185">Reference proteome</keyword>
<keyword evidence="1" id="KW-0067">ATP-binding</keyword>
<comment type="caution">
    <text evidence="3">The sequence shown here is derived from an EMBL/GenBank/DDBJ whole genome shotgun (WGS) entry which is preliminary data.</text>
</comment>
<keyword evidence="1" id="KW-0547">Nucleotide-binding</keyword>
<dbReference type="EMBL" id="VBTY01000174">
    <property type="protein sequence ID" value="MDG3496332.1"/>
    <property type="molecule type" value="Genomic_DNA"/>
</dbReference>
<dbReference type="GO" id="GO:0005524">
    <property type="term" value="F:ATP binding"/>
    <property type="evidence" value="ECO:0007669"/>
    <property type="project" value="UniProtKB-UniRule"/>
</dbReference>
<gene>
    <name evidence="3" type="ORF">FEV09_17465</name>
</gene>
<sequence>MSYCLNPDCSQPQNSDINFCQSCGKILLLRQRYRAVRQIGQGGFGKTFLAVDQDLPNKPACVIKQFSPQIQGASGLQKATELFEQEAVQLNILGKHPQIPELLAHFEQDGRLYLVQEYVKGRNLAEELAQDGAFSEAKIRELLIGLLPVLQYIHDNQVIHRDIKPENIIRRDDGMLFLVDFGAVKLMTGTALLGTGTVIGDPRYMSPEQLRGKADGSSDLYALGVTCLHLITDVDPLNLFDDAEGEWVWRDYLSSSVGLAIAALLDKMVVRAMKKRYISASKVLSDLGTRSEIVVSEYSESQVISEKVSAIQIQSLERVQIGKKYGYENESGQVVTKQLFDYARSFSEGLAEVELNGKWGFINATGEFGIPPQFDETSEFSDGLARVKLNDKWGIINVTGRYEGIPQFDEINKFSDGLARVKLQGKYCFINKKGDIVLRPNFDFCDDFREGLALVIIESYGKNVLYNIRDINYIMTSSKLAEKLEKIGIDTCFYQLRAGKYGFINKNGEVVISPQFDIARSFDNGTAIFGMIKSYYNLSKNKEGMIDLFRNTEYGLVNKNGKIIVKPSFNDIGFFNNGQAQFCKAPHTYGFIDCNGKILIQIDNCRELDGFSEGLAAFHSLDNDRWGYIDVTGKVIIEPMFNEAEYFKNGYAKVKVRNWFVSKWRTIDKTGKFVD</sequence>
<organism evidence="3 4">
    <name type="scientific">Pseudanabaena catenata USMAC16</name>
    <dbReference type="NCBI Taxonomy" id="1855837"/>
    <lineage>
        <taxon>Bacteria</taxon>
        <taxon>Bacillati</taxon>
        <taxon>Cyanobacteriota</taxon>
        <taxon>Cyanophyceae</taxon>
        <taxon>Pseudanabaenales</taxon>
        <taxon>Pseudanabaenaceae</taxon>
        <taxon>Pseudanabaena</taxon>
    </lineage>
</organism>
<dbReference type="GO" id="GO:0004672">
    <property type="term" value="F:protein kinase activity"/>
    <property type="evidence" value="ECO:0007669"/>
    <property type="project" value="InterPro"/>
</dbReference>
<dbReference type="SUPFAM" id="SSF56112">
    <property type="entry name" value="Protein kinase-like (PK-like)"/>
    <property type="match status" value="1"/>
</dbReference>
<dbReference type="AlphaFoldDB" id="A0A9X4RJF7"/>
<evidence type="ECO:0000313" key="4">
    <source>
        <dbReference type="Proteomes" id="UP001152872"/>
    </source>
</evidence>
<evidence type="ECO:0000313" key="3">
    <source>
        <dbReference type="EMBL" id="MDG3496332.1"/>
    </source>
</evidence>
<dbReference type="NCBIfam" id="NF045510">
    <property type="entry name" value="4Cys_prefix_kin"/>
    <property type="match status" value="1"/>
</dbReference>
<dbReference type="PANTHER" id="PTHR37841:SF1">
    <property type="entry name" value="DUF3298 DOMAIN-CONTAINING PROTEIN"/>
    <property type="match status" value="1"/>
</dbReference>
<evidence type="ECO:0000256" key="1">
    <source>
        <dbReference type="PROSITE-ProRule" id="PRU10141"/>
    </source>
</evidence>
<reference evidence="3" key="1">
    <citation type="submission" date="2019-05" db="EMBL/GenBank/DDBJ databases">
        <title>Whole genome sequencing of Pseudanabaena catenata USMAC16.</title>
        <authorList>
            <person name="Khan Z."/>
            <person name="Omar W.M."/>
            <person name="Convey P."/>
            <person name="Merican F."/>
            <person name="Najimudin N."/>
        </authorList>
    </citation>
    <scope>NUCLEOTIDE SEQUENCE</scope>
    <source>
        <strain evidence="3">USMAC16</strain>
    </source>
</reference>
<dbReference type="RefSeq" id="WP_009628509.1">
    <property type="nucleotide sequence ID" value="NZ_VBTY01000174.1"/>
</dbReference>
<protein>
    <submittedName>
        <fullName evidence="3">WG repeat-containing protein</fullName>
    </submittedName>
</protein>
<feature type="binding site" evidence="1">
    <location>
        <position position="64"/>
    </location>
    <ligand>
        <name>ATP</name>
        <dbReference type="ChEBI" id="CHEBI:30616"/>
    </ligand>
</feature>
<dbReference type="PROSITE" id="PS50011">
    <property type="entry name" value="PROTEIN_KINASE_DOM"/>
    <property type="match status" value="1"/>
</dbReference>
<dbReference type="Gene3D" id="1.10.510.10">
    <property type="entry name" value="Transferase(Phosphotransferase) domain 1"/>
    <property type="match status" value="1"/>
</dbReference>
<dbReference type="Pfam" id="PF14903">
    <property type="entry name" value="WG_beta_rep"/>
    <property type="match status" value="6"/>
</dbReference>
<dbReference type="Pfam" id="PF00069">
    <property type="entry name" value="Pkinase"/>
    <property type="match status" value="1"/>
</dbReference>
<dbReference type="SMART" id="SM00220">
    <property type="entry name" value="S_TKc"/>
    <property type="match status" value="1"/>
</dbReference>
<dbReference type="InterPro" id="IPR032774">
    <property type="entry name" value="WG_beta_rep"/>
</dbReference>
<proteinExistence type="predicted"/>